<dbReference type="AlphaFoldDB" id="A0A830FLA1"/>
<protein>
    <recommendedName>
        <fullName evidence="1">DUF8053 domain-containing protein</fullName>
    </recommendedName>
</protein>
<reference evidence="2" key="1">
    <citation type="journal article" date="2014" name="Int. J. Syst. Evol. Microbiol.">
        <title>Complete genome sequence of Corynebacterium casei LMG S-19264T (=DSM 44701T), isolated from a smear-ripened cheese.</title>
        <authorList>
            <consortium name="US DOE Joint Genome Institute (JGI-PGF)"/>
            <person name="Walter F."/>
            <person name="Albersmeier A."/>
            <person name="Kalinowski J."/>
            <person name="Ruckert C."/>
        </authorList>
    </citation>
    <scope>NUCLEOTIDE SEQUENCE</scope>
    <source>
        <strain evidence="2">JCM 19596</strain>
    </source>
</reference>
<name>A0A830FLA1_9EURY</name>
<dbReference type="Pfam" id="PF26227">
    <property type="entry name" value="DUF8053"/>
    <property type="match status" value="1"/>
</dbReference>
<dbReference type="Proteomes" id="UP000607197">
    <property type="component" value="Unassembled WGS sequence"/>
</dbReference>
<accession>A0A830FLA1</accession>
<keyword evidence="3" id="KW-1185">Reference proteome</keyword>
<dbReference type="RefSeq" id="WP_188977452.1">
    <property type="nucleotide sequence ID" value="NZ_BMPG01000002.1"/>
</dbReference>
<gene>
    <name evidence="2" type="ORF">GCM10009039_14630</name>
</gene>
<evidence type="ECO:0000313" key="3">
    <source>
        <dbReference type="Proteomes" id="UP000607197"/>
    </source>
</evidence>
<feature type="domain" description="DUF8053" evidence="1">
    <location>
        <begin position="1"/>
        <end position="55"/>
    </location>
</feature>
<organism evidence="2 3">
    <name type="scientific">Halocalculus aciditolerans</name>
    <dbReference type="NCBI Taxonomy" id="1383812"/>
    <lineage>
        <taxon>Archaea</taxon>
        <taxon>Methanobacteriati</taxon>
        <taxon>Methanobacteriota</taxon>
        <taxon>Stenosarchaea group</taxon>
        <taxon>Halobacteria</taxon>
        <taxon>Halobacteriales</taxon>
        <taxon>Halobacteriaceae</taxon>
        <taxon>Halocalculus</taxon>
    </lineage>
</organism>
<dbReference type="InterPro" id="IPR058366">
    <property type="entry name" value="DUF8053"/>
</dbReference>
<proteinExistence type="predicted"/>
<dbReference type="EMBL" id="BMPG01000002">
    <property type="protein sequence ID" value="GGL57555.1"/>
    <property type="molecule type" value="Genomic_DNA"/>
</dbReference>
<comment type="caution">
    <text evidence="2">The sequence shown here is derived from an EMBL/GenBank/DDBJ whole genome shotgun (WGS) entry which is preliminary data.</text>
</comment>
<evidence type="ECO:0000259" key="1">
    <source>
        <dbReference type="Pfam" id="PF26227"/>
    </source>
</evidence>
<reference evidence="2" key="2">
    <citation type="submission" date="2020-09" db="EMBL/GenBank/DDBJ databases">
        <authorList>
            <person name="Sun Q."/>
            <person name="Ohkuma M."/>
        </authorList>
    </citation>
    <scope>NUCLEOTIDE SEQUENCE</scope>
    <source>
        <strain evidence="2">JCM 19596</strain>
    </source>
</reference>
<dbReference type="OrthoDB" id="268463at2157"/>
<sequence>MQQLTVRGSSGMVTIPKDHLRRDGVIDDDFPDDFSQSVVVDRLARGEYLVRLVDDGEVPDLRDSDAVQQAAAQLVFEEDYRGRATAD</sequence>
<evidence type="ECO:0000313" key="2">
    <source>
        <dbReference type="EMBL" id="GGL57555.1"/>
    </source>
</evidence>